<name>A0A837DWP1_9LACO</name>
<accession>A0A837DWP1</accession>
<dbReference type="EMBL" id="AWYA01000057">
    <property type="protein sequence ID" value="KIC05224.1"/>
    <property type="molecule type" value="Genomic_DNA"/>
</dbReference>
<evidence type="ECO:0000313" key="1">
    <source>
        <dbReference type="EMBL" id="KIC05224.1"/>
    </source>
</evidence>
<evidence type="ECO:0000313" key="2">
    <source>
        <dbReference type="Proteomes" id="UP000031011"/>
    </source>
</evidence>
<sequence>MFKYPGAESSPFELGSKMFPKLFRIEALSSDNRLLFKSSVGEDVDVSLASRFDSELEEASETEPALEFEASFLTEPDDCDFS</sequence>
<dbReference type="Proteomes" id="UP000031011">
    <property type="component" value="Unassembled WGS sequence"/>
</dbReference>
<reference evidence="1 2" key="1">
    <citation type="journal article" date="2015" name="BMC Microbiol.">
        <title>Lactobacillus ruminis strains cluster according to their mammalian gut source.</title>
        <authorList>
            <person name="O' Donnell M.M."/>
            <person name="Harris H.M."/>
            <person name="Lynch D.B."/>
            <person name="Ross R.P."/>
            <person name="O'Toole P.W."/>
        </authorList>
    </citation>
    <scope>NUCLEOTIDE SEQUENCE [LARGE SCALE GENOMIC DNA]</scope>
    <source>
        <strain evidence="1 2">DPC 6832</strain>
    </source>
</reference>
<dbReference type="AlphaFoldDB" id="A0A837DWP1"/>
<comment type="caution">
    <text evidence="1">The sequence shown here is derived from an EMBL/GenBank/DDBJ whole genome shotgun (WGS) entry which is preliminary data.</text>
</comment>
<gene>
    <name evidence="1" type="ORF">LRN_0110</name>
</gene>
<organism evidence="1 2">
    <name type="scientific">Ligilactobacillus ruminis DPC 6832</name>
    <dbReference type="NCBI Taxonomy" id="1402208"/>
    <lineage>
        <taxon>Bacteria</taxon>
        <taxon>Bacillati</taxon>
        <taxon>Bacillota</taxon>
        <taxon>Bacilli</taxon>
        <taxon>Lactobacillales</taxon>
        <taxon>Lactobacillaceae</taxon>
        <taxon>Ligilactobacillus</taxon>
    </lineage>
</organism>
<proteinExistence type="predicted"/>
<protein>
    <submittedName>
        <fullName evidence="1">Uncharacterized protein</fullName>
    </submittedName>
</protein>